<reference evidence="5 6" key="1">
    <citation type="journal article" date="2015" name="Genome Announc.">
        <title>Expanding the biotechnology potential of lactobacilli through comparative genomics of 213 strains and associated genera.</title>
        <authorList>
            <person name="Sun Z."/>
            <person name="Harris H.M."/>
            <person name="McCann A."/>
            <person name="Guo C."/>
            <person name="Argimon S."/>
            <person name="Zhang W."/>
            <person name="Yang X."/>
            <person name="Jeffery I.B."/>
            <person name="Cooney J.C."/>
            <person name="Kagawa T.F."/>
            <person name="Liu W."/>
            <person name="Song Y."/>
            <person name="Salvetti E."/>
            <person name="Wrobel A."/>
            <person name="Rasinkangas P."/>
            <person name="Parkhill J."/>
            <person name="Rea M.C."/>
            <person name="O'Sullivan O."/>
            <person name="Ritari J."/>
            <person name="Douillard F.P."/>
            <person name="Paul Ross R."/>
            <person name="Yang R."/>
            <person name="Briner A.E."/>
            <person name="Felis G.E."/>
            <person name="de Vos W.M."/>
            <person name="Barrangou R."/>
            <person name="Klaenhammer T.R."/>
            <person name="Caufield P.W."/>
            <person name="Cui Y."/>
            <person name="Zhang H."/>
            <person name="O'Toole P.W."/>
        </authorList>
    </citation>
    <scope>NUCLEOTIDE SEQUENCE [LARGE SCALE GENOMIC DNA]</scope>
    <source>
        <strain evidence="5 6">DSM 20593</strain>
    </source>
</reference>
<organism evidence="5 6">
    <name type="scientific">Weissella kandleri</name>
    <dbReference type="NCBI Taxonomy" id="1616"/>
    <lineage>
        <taxon>Bacteria</taxon>
        <taxon>Bacillati</taxon>
        <taxon>Bacillota</taxon>
        <taxon>Bacilli</taxon>
        <taxon>Lactobacillales</taxon>
        <taxon>Lactobacillaceae</taxon>
        <taxon>Weissella</taxon>
    </lineage>
</organism>
<feature type="domain" description="HTH araC/xylS-type" evidence="4">
    <location>
        <begin position="179"/>
        <end position="277"/>
    </location>
</feature>
<dbReference type="SUPFAM" id="SSF51215">
    <property type="entry name" value="Regulatory protein AraC"/>
    <property type="match status" value="1"/>
</dbReference>
<proteinExistence type="predicted"/>
<dbReference type="PANTHER" id="PTHR43280">
    <property type="entry name" value="ARAC-FAMILY TRANSCRIPTIONAL REGULATOR"/>
    <property type="match status" value="1"/>
</dbReference>
<dbReference type="STRING" id="1616.IV73_GL000852"/>
<dbReference type="PROSITE" id="PS01124">
    <property type="entry name" value="HTH_ARAC_FAMILY_2"/>
    <property type="match status" value="1"/>
</dbReference>
<dbReference type="CDD" id="cd06986">
    <property type="entry name" value="cupin_MmsR-like_N"/>
    <property type="match status" value="1"/>
</dbReference>
<dbReference type="SUPFAM" id="SSF46689">
    <property type="entry name" value="Homeodomain-like"/>
    <property type="match status" value="2"/>
</dbReference>
<dbReference type="Proteomes" id="UP000051655">
    <property type="component" value="Unassembled WGS sequence"/>
</dbReference>
<sequence>MIVEKSIYNLVDTHTFQASIFYIFSGISQTLPFHTFGPAKRHDFIIHFVLSGQGLFFVKDHQFQLKAGDAFLIRPQETSFYQSDIKNPWSYAWISFNGDQAAQIIEELSPFKNHQQVFHTSNNDQYLNLITETLNLSDASPQSELQLNLIVNQLLLQLSKENVPHQAPAPAFKGSRLARLAREYIDNHYEQGISVSDVAHALNIDRSYLSRVFTNNFSMSPKAWLIGVRINKASELLQSQQLTVEKIAEMVGFNNVAVFSRAFLKMTDETPSQYRKQHKRLRTTQVNFSEIQNLINTAKPVRRTT</sequence>
<gene>
    <name evidence="5" type="ORF">IV73_GL000852</name>
</gene>
<evidence type="ECO:0000313" key="5">
    <source>
        <dbReference type="EMBL" id="KRN75092.1"/>
    </source>
</evidence>
<protein>
    <recommendedName>
        <fullName evidence="4">HTH araC/xylS-type domain-containing protein</fullName>
    </recommendedName>
</protein>
<dbReference type="InterPro" id="IPR003313">
    <property type="entry name" value="AraC-bd"/>
</dbReference>
<dbReference type="GO" id="GO:0003700">
    <property type="term" value="F:DNA-binding transcription factor activity"/>
    <property type="evidence" value="ECO:0007669"/>
    <property type="project" value="InterPro"/>
</dbReference>
<dbReference type="GO" id="GO:0043565">
    <property type="term" value="F:sequence-specific DNA binding"/>
    <property type="evidence" value="ECO:0007669"/>
    <property type="project" value="InterPro"/>
</dbReference>
<keyword evidence="1" id="KW-0805">Transcription regulation</keyword>
<dbReference type="SMART" id="SM00342">
    <property type="entry name" value="HTH_ARAC"/>
    <property type="match status" value="1"/>
</dbReference>
<dbReference type="Gene3D" id="2.60.120.280">
    <property type="entry name" value="Regulatory protein AraC"/>
    <property type="match status" value="1"/>
</dbReference>
<keyword evidence="2" id="KW-0238">DNA-binding</keyword>
<dbReference type="PANTHER" id="PTHR43280:SF28">
    <property type="entry name" value="HTH-TYPE TRANSCRIPTIONAL ACTIVATOR RHAS"/>
    <property type="match status" value="1"/>
</dbReference>
<dbReference type="RefSeq" id="WP_236697732.1">
    <property type="nucleotide sequence ID" value="NZ_JQBP01000003.1"/>
</dbReference>
<dbReference type="InterPro" id="IPR020449">
    <property type="entry name" value="Tscrpt_reg_AraC-type_HTH"/>
</dbReference>
<evidence type="ECO:0000256" key="3">
    <source>
        <dbReference type="ARBA" id="ARBA00023163"/>
    </source>
</evidence>
<dbReference type="InterPro" id="IPR018060">
    <property type="entry name" value="HTH_AraC"/>
</dbReference>
<dbReference type="Pfam" id="PF12833">
    <property type="entry name" value="HTH_18"/>
    <property type="match status" value="1"/>
</dbReference>
<dbReference type="PRINTS" id="PR00032">
    <property type="entry name" value="HTHARAC"/>
</dbReference>
<dbReference type="Pfam" id="PF02311">
    <property type="entry name" value="AraC_binding"/>
    <property type="match status" value="1"/>
</dbReference>
<dbReference type="PATRIC" id="fig|1616.3.peg.872"/>
<keyword evidence="3" id="KW-0804">Transcription</keyword>
<dbReference type="InterPro" id="IPR037923">
    <property type="entry name" value="HTH-like"/>
</dbReference>
<dbReference type="Gene3D" id="1.10.10.60">
    <property type="entry name" value="Homeodomain-like"/>
    <property type="match status" value="1"/>
</dbReference>
<keyword evidence="6" id="KW-1185">Reference proteome</keyword>
<dbReference type="CDD" id="cd00093">
    <property type="entry name" value="HTH_XRE"/>
    <property type="match status" value="1"/>
</dbReference>
<dbReference type="EMBL" id="JQBP01000003">
    <property type="protein sequence ID" value="KRN75092.1"/>
    <property type="molecule type" value="Genomic_DNA"/>
</dbReference>
<dbReference type="InterPro" id="IPR018062">
    <property type="entry name" value="HTH_AraC-typ_CS"/>
</dbReference>
<name>A0A0R2JM08_9LACO</name>
<dbReference type="AlphaFoldDB" id="A0A0R2JM08"/>
<evidence type="ECO:0000313" key="6">
    <source>
        <dbReference type="Proteomes" id="UP000051655"/>
    </source>
</evidence>
<evidence type="ECO:0000256" key="2">
    <source>
        <dbReference type="ARBA" id="ARBA00023125"/>
    </source>
</evidence>
<evidence type="ECO:0000259" key="4">
    <source>
        <dbReference type="PROSITE" id="PS01124"/>
    </source>
</evidence>
<dbReference type="InterPro" id="IPR001387">
    <property type="entry name" value="Cro/C1-type_HTH"/>
</dbReference>
<comment type="caution">
    <text evidence="5">The sequence shown here is derived from an EMBL/GenBank/DDBJ whole genome shotgun (WGS) entry which is preliminary data.</text>
</comment>
<evidence type="ECO:0000256" key="1">
    <source>
        <dbReference type="ARBA" id="ARBA00023015"/>
    </source>
</evidence>
<dbReference type="PROSITE" id="PS00041">
    <property type="entry name" value="HTH_ARAC_FAMILY_1"/>
    <property type="match status" value="1"/>
</dbReference>
<dbReference type="InterPro" id="IPR009057">
    <property type="entry name" value="Homeodomain-like_sf"/>
</dbReference>
<accession>A0A0R2JM08</accession>